<dbReference type="PANTHER" id="PTHR46652:SF3">
    <property type="entry name" value="LEUCINE-RICH REPEAT-CONTAINING PROTEIN 9"/>
    <property type="match status" value="1"/>
</dbReference>
<gene>
    <name evidence="3" type="ORF">HINF_LOCUS34341</name>
    <name evidence="4" type="ORF">HINF_LOCUS44099</name>
</gene>
<dbReference type="InterPro" id="IPR001611">
    <property type="entry name" value="Leu-rich_rpt"/>
</dbReference>
<protein>
    <submittedName>
        <fullName evidence="3">Uncharacterized protein</fullName>
    </submittedName>
</protein>
<evidence type="ECO:0000256" key="2">
    <source>
        <dbReference type="ARBA" id="ARBA00022737"/>
    </source>
</evidence>
<dbReference type="Proteomes" id="UP001642409">
    <property type="component" value="Unassembled WGS sequence"/>
</dbReference>
<comment type="caution">
    <text evidence="3">The sequence shown here is derived from an EMBL/GenBank/DDBJ whole genome shotgun (WGS) entry which is preliminary data.</text>
</comment>
<evidence type="ECO:0000313" key="4">
    <source>
        <dbReference type="EMBL" id="CAL6050878.1"/>
    </source>
</evidence>
<dbReference type="PANTHER" id="PTHR46652">
    <property type="entry name" value="LEUCINE-RICH REPEAT AND IQ DOMAIN-CONTAINING PROTEIN 1-RELATED"/>
    <property type="match status" value="1"/>
</dbReference>
<evidence type="ECO:0000313" key="5">
    <source>
        <dbReference type="Proteomes" id="UP001642409"/>
    </source>
</evidence>
<dbReference type="EMBL" id="CATOUU010000764">
    <property type="protein sequence ID" value="CAI9946696.1"/>
    <property type="molecule type" value="Genomic_DNA"/>
</dbReference>
<reference evidence="3" key="1">
    <citation type="submission" date="2023-06" db="EMBL/GenBank/DDBJ databases">
        <authorList>
            <person name="Kurt Z."/>
        </authorList>
    </citation>
    <scope>NUCLEOTIDE SEQUENCE</scope>
</reference>
<proteinExistence type="predicted"/>
<dbReference type="InterPro" id="IPR050836">
    <property type="entry name" value="SDS22/Internalin_LRR"/>
</dbReference>
<dbReference type="PROSITE" id="PS51450">
    <property type="entry name" value="LRR"/>
    <property type="match status" value="5"/>
</dbReference>
<sequence>MFSTCYSCCEASYERQMISRYINQPYIDQYEFTAFNNSKLRTFKFTEQLRQIHAVQLFECKNVQFKRAPANITTLVVKNCGLKQIDGIASMAQLQILDLSNNRVQNISQLSSMVNLRTLNVGCNEISNIAPLKLLFNLEVLYLYGNSINNIYPLQNLTNSTSLELGDNKLIDISPLSSLVNLTQLFLYKNFIVHISPVKNLMNLSTWNVAQNYICDLGPIKNQQRPTKEQITFASRLELIYRNRQIYQHARQMCKRVMRFKRQINETKQIMMENQARFSSKINNMTHSTATIQQYIQTQYINIYQLFYYSQVKIIYILIIILVDNIPAQKQSKIAHLVQMQEYCQTQ</sequence>
<dbReference type="Gene3D" id="3.80.10.10">
    <property type="entry name" value="Ribonuclease Inhibitor"/>
    <property type="match status" value="1"/>
</dbReference>
<evidence type="ECO:0000256" key="1">
    <source>
        <dbReference type="ARBA" id="ARBA00022614"/>
    </source>
</evidence>
<keyword evidence="5" id="KW-1185">Reference proteome</keyword>
<dbReference type="SMART" id="SM00365">
    <property type="entry name" value="LRR_SD22"/>
    <property type="match status" value="4"/>
</dbReference>
<dbReference type="EMBL" id="CAXDID020000186">
    <property type="protein sequence ID" value="CAL6050878.1"/>
    <property type="molecule type" value="Genomic_DNA"/>
</dbReference>
<dbReference type="SUPFAM" id="SSF52058">
    <property type="entry name" value="L domain-like"/>
    <property type="match status" value="1"/>
</dbReference>
<evidence type="ECO:0000313" key="3">
    <source>
        <dbReference type="EMBL" id="CAI9946696.1"/>
    </source>
</evidence>
<accession>A0AA86PVF5</accession>
<keyword evidence="2" id="KW-0677">Repeat</keyword>
<dbReference type="InterPro" id="IPR032675">
    <property type="entry name" value="LRR_dom_sf"/>
</dbReference>
<organism evidence="3">
    <name type="scientific">Hexamita inflata</name>
    <dbReference type="NCBI Taxonomy" id="28002"/>
    <lineage>
        <taxon>Eukaryota</taxon>
        <taxon>Metamonada</taxon>
        <taxon>Diplomonadida</taxon>
        <taxon>Hexamitidae</taxon>
        <taxon>Hexamitinae</taxon>
        <taxon>Hexamita</taxon>
    </lineage>
</organism>
<dbReference type="InterPro" id="IPR025875">
    <property type="entry name" value="Leu-rich_rpt_4"/>
</dbReference>
<reference evidence="4 5" key="2">
    <citation type="submission" date="2024-07" db="EMBL/GenBank/DDBJ databases">
        <authorList>
            <person name="Akdeniz Z."/>
        </authorList>
    </citation>
    <scope>NUCLEOTIDE SEQUENCE [LARGE SCALE GENOMIC DNA]</scope>
</reference>
<dbReference type="AlphaFoldDB" id="A0AA86PVF5"/>
<name>A0AA86PVF5_9EUKA</name>
<keyword evidence="1" id="KW-0433">Leucine-rich repeat</keyword>
<dbReference type="Pfam" id="PF12799">
    <property type="entry name" value="LRR_4"/>
    <property type="match status" value="1"/>
</dbReference>